<dbReference type="InterPro" id="IPR006311">
    <property type="entry name" value="TAT_signal"/>
</dbReference>
<dbReference type="KEGG" id="hlt:I7X12_06220"/>
<keyword evidence="3" id="KW-1185">Reference proteome</keyword>
<proteinExistence type="predicted"/>
<feature type="region of interest" description="Disordered" evidence="1">
    <location>
        <begin position="19"/>
        <end position="103"/>
    </location>
</feature>
<sequence length="215" mass="22486">MTSRRSVLAAASLGLAVTAGGCLTSSDADDGPTETRERPRSDTATAADPVAAPTDDTDTATGSRAPTSDDVAALAEECVTDEFAGYTGTTPQPTPERPADPTPESAVAYARAYERYYLAYQALYDIGPRTPDGLTGVPAHDFPEVTLAEATAEPLDGGDGWAVVRLAYDRVFEEGSRGPYTVTYYVSTEATVRAETAGRVSPGPDPVADGRIQQC</sequence>
<evidence type="ECO:0000256" key="1">
    <source>
        <dbReference type="SAM" id="MobiDB-lite"/>
    </source>
</evidence>
<evidence type="ECO:0000313" key="3">
    <source>
        <dbReference type="Proteomes" id="UP000595001"/>
    </source>
</evidence>
<gene>
    <name evidence="2" type="ORF">I7X12_06220</name>
</gene>
<feature type="compositionally biased region" description="Low complexity" evidence="1">
    <location>
        <begin position="42"/>
        <end position="54"/>
    </location>
</feature>
<dbReference type="EMBL" id="CP065856">
    <property type="protein sequence ID" value="QPV64216.1"/>
    <property type="molecule type" value="Genomic_DNA"/>
</dbReference>
<evidence type="ECO:0000313" key="2">
    <source>
        <dbReference type="EMBL" id="QPV64216.1"/>
    </source>
</evidence>
<dbReference type="Proteomes" id="UP000595001">
    <property type="component" value="Chromosome"/>
</dbReference>
<dbReference type="GeneID" id="60588071"/>
<dbReference type="AlphaFoldDB" id="A0A7T3G0S6"/>
<name>A0A7T3G0S6_9EURY</name>
<organism evidence="2 3">
    <name type="scientific">Halosimplex litoreum</name>
    <dbReference type="NCBI Taxonomy" id="1198301"/>
    <lineage>
        <taxon>Archaea</taxon>
        <taxon>Methanobacteriati</taxon>
        <taxon>Methanobacteriota</taxon>
        <taxon>Stenosarchaea group</taxon>
        <taxon>Halobacteria</taxon>
        <taxon>Halobacteriales</taxon>
        <taxon>Haloarculaceae</taxon>
        <taxon>Halosimplex</taxon>
    </lineage>
</organism>
<dbReference type="OrthoDB" id="383050at2157"/>
<feature type="region of interest" description="Disordered" evidence="1">
    <location>
        <begin position="196"/>
        <end position="215"/>
    </location>
</feature>
<reference evidence="2 3" key="1">
    <citation type="submission" date="2020-12" db="EMBL/GenBank/DDBJ databases">
        <title>Halosimplex halophilum sp. nov. and Halosimplex salinum sp. nov., two new members of the genus Halosimplex.</title>
        <authorList>
            <person name="Cui H.L."/>
        </authorList>
    </citation>
    <scope>NUCLEOTIDE SEQUENCE [LARGE SCALE GENOMIC DNA]</scope>
    <source>
        <strain evidence="2 3">YGH94</strain>
    </source>
</reference>
<dbReference type="PROSITE" id="PS51257">
    <property type="entry name" value="PROKAR_LIPOPROTEIN"/>
    <property type="match status" value="1"/>
</dbReference>
<dbReference type="PROSITE" id="PS51318">
    <property type="entry name" value="TAT"/>
    <property type="match status" value="1"/>
</dbReference>
<protein>
    <submittedName>
        <fullName evidence="2">Uncharacterized protein</fullName>
    </submittedName>
</protein>
<accession>A0A7T3G0S6</accession>
<dbReference type="RefSeq" id="WP_198062990.1">
    <property type="nucleotide sequence ID" value="NZ_CP065856.1"/>
</dbReference>